<accession>A0ABD2WHH0</accession>
<evidence type="ECO:0000313" key="2">
    <source>
        <dbReference type="EMBL" id="KAL3392145.1"/>
    </source>
</evidence>
<keyword evidence="3" id="KW-1185">Reference proteome</keyword>
<sequence>MKVNWTTPPGNLPKLDTSSRVCEREEREGGGGGDGGGMRIARCMQSGEKCKFNNVHRSLRASSSNKNKRATSVKRFGLFRASMPPVRGKLAKKNNHSFQSPRNLLAVYMLVH</sequence>
<dbReference type="Proteomes" id="UP001627154">
    <property type="component" value="Unassembled WGS sequence"/>
</dbReference>
<evidence type="ECO:0000313" key="3">
    <source>
        <dbReference type="Proteomes" id="UP001627154"/>
    </source>
</evidence>
<feature type="region of interest" description="Disordered" evidence="1">
    <location>
        <begin position="1"/>
        <end position="38"/>
    </location>
</feature>
<reference evidence="2 3" key="1">
    <citation type="journal article" date="2024" name="bioRxiv">
        <title>A reference genome for Trichogramma kaykai: A tiny desert-dwelling parasitoid wasp with competing sex-ratio distorters.</title>
        <authorList>
            <person name="Culotta J."/>
            <person name="Lindsey A.R."/>
        </authorList>
    </citation>
    <scope>NUCLEOTIDE SEQUENCE [LARGE SCALE GENOMIC DNA]</scope>
    <source>
        <strain evidence="2 3">KSX58</strain>
    </source>
</reference>
<comment type="caution">
    <text evidence="2">The sequence shown here is derived from an EMBL/GenBank/DDBJ whole genome shotgun (WGS) entry which is preliminary data.</text>
</comment>
<proteinExistence type="predicted"/>
<dbReference type="EMBL" id="JBJJXI010000107">
    <property type="protein sequence ID" value="KAL3392145.1"/>
    <property type="molecule type" value="Genomic_DNA"/>
</dbReference>
<dbReference type="AlphaFoldDB" id="A0ABD2WHH0"/>
<protein>
    <submittedName>
        <fullName evidence="2">Uncharacterized protein</fullName>
    </submittedName>
</protein>
<name>A0ABD2WHH0_9HYME</name>
<evidence type="ECO:0000256" key="1">
    <source>
        <dbReference type="SAM" id="MobiDB-lite"/>
    </source>
</evidence>
<gene>
    <name evidence="2" type="ORF">TKK_013456</name>
</gene>
<organism evidence="2 3">
    <name type="scientific">Trichogramma kaykai</name>
    <dbReference type="NCBI Taxonomy" id="54128"/>
    <lineage>
        <taxon>Eukaryota</taxon>
        <taxon>Metazoa</taxon>
        <taxon>Ecdysozoa</taxon>
        <taxon>Arthropoda</taxon>
        <taxon>Hexapoda</taxon>
        <taxon>Insecta</taxon>
        <taxon>Pterygota</taxon>
        <taxon>Neoptera</taxon>
        <taxon>Endopterygota</taxon>
        <taxon>Hymenoptera</taxon>
        <taxon>Apocrita</taxon>
        <taxon>Proctotrupomorpha</taxon>
        <taxon>Chalcidoidea</taxon>
        <taxon>Trichogrammatidae</taxon>
        <taxon>Trichogramma</taxon>
    </lineage>
</organism>